<gene>
    <name evidence="2" type="ORF">DES53_11762</name>
</gene>
<feature type="chain" id="PRO_5017058944" description="Outer membrane beta-barrel porin/alpha-amylase" evidence="1">
    <location>
        <begin position="24"/>
        <end position="271"/>
    </location>
</feature>
<dbReference type="OrthoDB" id="9826062at2"/>
<evidence type="ECO:0000313" key="3">
    <source>
        <dbReference type="Proteomes" id="UP000253426"/>
    </source>
</evidence>
<dbReference type="EMBL" id="QNRR01000017">
    <property type="protein sequence ID" value="RBP36351.1"/>
    <property type="molecule type" value="Genomic_DNA"/>
</dbReference>
<evidence type="ECO:0000256" key="1">
    <source>
        <dbReference type="SAM" id="SignalP"/>
    </source>
</evidence>
<reference evidence="2 3" key="1">
    <citation type="submission" date="2018-06" db="EMBL/GenBank/DDBJ databases">
        <title>Genomic Encyclopedia of Type Strains, Phase IV (KMG-IV): sequencing the most valuable type-strain genomes for metagenomic binning, comparative biology and taxonomic classification.</title>
        <authorList>
            <person name="Goeker M."/>
        </authorList>
    </citation>
    <scope>NUCLEOTIDE SEQUENCE [LARGE SCALE GENOMIC DNA]</scope>
    <source>
        <strain evidence="2 3">DSM 25532</strain>
    </source>
</reference>
<organism evidence="2 3">
    <name type="scientific">Roseimicrobium gellanilyticum</name>
    <dbReference type="NCBI Taxonomy" id="748857"/>
    <lineage>
        <taxon>Bacteria</taxon>
        <taxon>Pseudomonadati</taxon>
        <taxon>Verrucomicrobiota</taxon>
        <taxon>Verrucomicrobiia</taxon>
        <taxon>Verrucomicrobiales</taxon>
        <taxon>Verrucomicrobiaceae</taxon>
        <taxon>Roseimicrobium</taxon>
    </lineage>
</organism>
<feature type="signal peptide" evidence="1">
    <location>
        <begin position="1"/>
        <end position="23"/>
    </location>
</feature>
<dbReference type="AlphaFoldDB" id="A0A366H4T5"/>
<protein>
    <recommendedName>
        <fullName evidence="4">Outer membrane beta-barrel porin/alpha-amylase</fullName>
    </recommendedName>
</protein>
<accession>A0A366H4T5</accession>
<sequence length="271" mass="28899">MRSTFLLTLSALAAAALSIPAQAGEVTLSSKNPPAPPLPLEDYVGGRGLLTIQGPTGLFINPTSGTMPAGAFTAQYCFFLPNNDSDPVMAHGALLSYGVTDWLEVGGLFGAKDIDGGGDLFSGGPMVRVRLLKDEGPMPELSVGGYAFLGDEENYNAFLALFKRCEISDDGFLRSVGFHAGLRQTWIEKPGEDPSDSPVGYFGLEVELPLRFYLVGEVSTKDEDLSDETPYAFGVQWRLGGINISAAFTEPGLGFVDEPSFFFGIGTQLSF</sequence>
<dbReference type="RefSeq" id="WP_113961944.1">
    <property type="nucleotide sequence ID" value="NZ_QNRR01000017.1"/>
</dbReference>
<comment type="caution">
    <text evidence="2">The sequence shown here is derived from an EMBL/GenBank/DDBJ whole genome shotgun (WGS) entry which is preliminary data.</text>
</comment>
<keyword evidence="3" id="KW-1185">Reference proteome</keyword>
<evidence type="ECO:0008006" key="4">
    <source>
        <dbReference type="Google" id="ProtNLM"/>
    </source>
</evidence>
<evidence type="ECO:0000313" key="2">
    <source>
        <dbReference type="EMBL" id="RBP36351.1"/>
    </source>
</evidence>
<keyword evidence="1" id="KW-0732">Signal</keyword>
<name>A0A366H4T5_9BACT</name>
<dbReference type="Proteomes" id="UP000253426">
    <property type="component" value="Unassembled WGS sequence"/>
</dbReference>
<proteinExistence type="predicted"/>